<keyword evidence="4" id="KW-0804">Transcription</keyword>
<keyword evidence="5" id="KW-0539">Nucleus</keyword>
<feature type="compositionally biased region" description="Polar residues" evidence="6">
    <location>
        <begin position="209"/>
        <end position="221"/>
    </location>
</feature>
<dbReference type="RefSeq" id="XP_008720708.1">
    <property type="nucleotide sequence ID" value="XM_008722486.1"/>
</dbReference>
<dbReference type="InParanoid" id="W2RL00"/>
<dbReference type="EMBL" id="KB822724">
    <property type="protein sequence ID" value="ETN37176.1"/>
    <property type="molecule type" value="Genomic_DNA"/>
</dbReference>
<dbReference type="VEuPathDB" id="FungiDB:HMPREF1541_08166"/>
<dbReference type="SMART" id="SM01401">
    <property type="entry name" value="Sds3"/>
    <property type="match status" value="1"/>
</dbReference>
<evidence type="ECO:0000256" key="3">
    <source>
        <dbReference type="ARBA" id="ARBA00023015"/>
    </source>
</evidence>
<sequence length="474" mass="52892">MAHSPSPASPLAGTYRGSYTNRSPSPPAQPMSKKDKRKSQHIAQVQDLQDDFQHNRESHFRKQLVALQQDMNMITHSDPYLAELIEDSPEELLRMAEQAASGTPYQSELSSLAGKWYADFVHEVNSAKEDKELALINITNVHEQKLDRLKYECDFRLHLAAEEFDHMTSTLRERLTQQLSSKRHRLLKEKEQLDIADTNALLLHPSQFTITNPASPAGQTSRKTRTTRRGEQDDLNGYHDVAGKRKRKFMDDDVGSPSRNGASTPAGRRAADALNHQTAPLYSISTLFTEKELNFQSHQAQIAARHFFATSHKEGETNGRSKRVKDDGDAKSAGSSNDSGDEDEELEAPGMERTASQNVHVTRSTRTIGGLAGLNILSDLAEKASTRPALPYATLHTHQQKSGTFLPQASRLLDSEIEEDLTKITQIESQPGDQVDRKAVEEALAPLTKNRSNLAPDWPVYMDVHLQAFDPRAS</sequence>
<feature type="compositionally biased region" description="Basic and acidic residues" evidence="6">
    <location>
        <begin position="311"/>
        <end position="330"/>
    </location>
</feature>
<feature type="region of interest" description="Disordered" evidence="6">
    <location>
        <begin position="1"/>
        <end position="41"/>
    </location>
</feature>
<keyword evidence="2" id="KW-0678">Repressor</keyword>
<dbReference type="STRING" id="1220924.W2RL00"/>
<keyword evidence="3" id="KW-0805">Transcription regulation</keyword>
<dbReference type="GO" id="GO:0010468">
    <property type="term" value="P:regulation of gene expression"/>
    <property type="evidence" value="ECO:0007669"/>
    <property type="project" value="UniProtKB-ARBA"/>
</dbReference>
<dbReference type="eggNOG" id="ENOG502S0G7">
    <property type="taxonomic scope" value="Eukaryota"/>
</dbReference>
<proteinExistence type="predicted"/>
<protein>
    <recommendedName>
        <fullName evidence="9">Deacetylase complex subunit Sds3</fullName>
    </recommendedName>
</protein>
<evidence type="ECO:0000256" key="4">
    <source>
        <dbReference type="ARBA" id="ARBA00023163"/>
    </source>
</evidence>
<evidence type="ECO:0000256" key="1">
    <source>
        <dbReference type="ARBA" id="ARBA00004123"/>
    </source>
</evidence>
<evidence type="ECO:0000313" key="7">
    <source>
        <dbReference type="EMBL" id="ETN37176.1"/>
    </source>
</evidence>
<dbReference type="OrthoDB" id="70376at2759"/>
<evidence type="ECO:0000256" key="2">
    <source>
        <dbReference type="ARBA" id="ARBA00022491"/>
    </source>
</evidence>
<evidence type="ECO:0008006" key="9">
    <source>
        <dbReference type="Google" id="ProtNLM"/>
    </source>
</evidence>
<gene>
    <name evidence="7" type="ORF">HMPREF1541_08166</name>
</gene>
<dbReference type="InterPro" id="IPR013907">
    <property type="entry name" value="Sds3"/>
</dbReference>
<evidence type="ECO:0000256" key="6">
    <source>
        <dbReference type="SAM" id="MobiDB-lite"/>
    </source>
</evidence>
<dbReference type="PANTHER" id="PTHR21964">
    <property type="entry name" value="BREAST CANCER METASTASIS-SUPPRESSOR 1"/>
    <property type="match status" value="1"/>
</dbReference>
<dbReference type="Proteomes" id="UP000030752">
    <property type="component" value="Unassembled WGS sequence"/>
</dbReference>
<dbReference type="Pfam" id="PF08598">
    <property type="entry name" value="Sds3"/>
    <property type="match status" value="1"/>
</dbReference>
<feature type="region of interest" description="Disordered" evidence="6">
    <location>
        <begin position="309"/>
        <end position="361"/>
    </location>
</feature>
<organism evidence="7 8">
    <name type="scientific">Cyphellophora europaea (strain CBS 101466)</name>
    <name type="common">Phialophora europaea</name>
    <dbReference type="NCBI Taxonomy" id="1220924"/>
    <lineage>
        <taxon>Eukaryota</taxon>
        <taxon>Fungi</taxon>
        <taxon>Dikarya</taxon>
        <taxon>Ascomycota</taxon>
        <taxon>Pezizomycotina</taxon>
        <taxon>Eurotiomycetes</taxon>
        <taxon>Chaetothyriomycetidae</taxon>
        <taxon>Chaetothyriales</taxon>
        <taxon>Cyphellophoraceae</taxon>
        <taxon>Cyphellophora</taxon>
    </lineage>
</organism>
<dbReference type="HOGENOM" id="CLU_031130_0_0_1"/>
<keyword evidence="8" id="KW-1185">Reference proteome</keyword>
<evidence type="ECO:0000313" key="8">
    <source>
        <dbReference type="Proteomes" id="UP000030752"/>
    </source>
</evidence>
<dbReference type="GO" id="GO:0005654">
    <property type="term" value="C:nucleoplasm"/>
    <property type="evidence" value="ECO:0007669"/>
    <property type="project" value="UniProtKB-ARBA"/>
</dbReference>
<reference evidence="7 8" key="1">
    <citation type="submission" date="2013-03" db="EMBL/GenBank/DDBJ databases">
        <title>The Genome Sequence of Phialophora europaea CBS 101466.</title>
        <authorList>
            <consortium name="The Broad Institute Genomics Platform"/>
            <person name="Cuomo C."/>
            <person name="de Hoog S."/>
            <person name="Gorbushina A."/>
            <person name="Walker B."/>
            <person name="Young S.K."/>
            <person name="Zeng Q."/>
            <person name="Gargeya S."/>
            <person name="Fitzgerald M."/>
            <person name="Haas B."/>
            <person name="Abouelleil A."/>
            <person name="Allen A.W."/>
            <person name="Alvarado L."/>
            <person name="Arachchi H.M."/>
            <person name="Berlin A.M."/>
            <person name="Chapman S.B."/>
            <person name="Gainer-Dewar J."/>
            <person name="Goldberg J."/>
            <person name="Griggs A."/>
            <person name="Gujja S."/>
            <person name="Hansen M."/>
            <person name="Howarth C."/>
            <person name="Imamovic A."/>
            <person name="Ireland A."/>
            <person name="Larimer J."/>
            <person name="McCowan C."/>
            <person name="Murphy C."/>
            <person name="Pearson M."/>
            <person name="Poon T.W."/>
            <person name="Priest M."/>
            <person name="Roberts A."/>
            <person name="Saif S."/>
            <person name="Shea T."/>
            <person name="Sisk P."/>
            <person name="Sykes S."/>
            <person name="Wortman J."/>
            <person name="Nusbaum C."/>
            <person name="Birren B."/>
        </authorList>
    </citation>
    <scope>NUCLEOTIDE SEQUENCE [LARGE SCALE GENOMIC DNA]</scope>
    <source>
        <strain evidence="7 8">CBS 101466</strain>
    </source>
</reference>
<name>W2RL00_CYPE1</name>
<evidence type="ECO:0000256" key="5">
    <source>
        <dbReference type="ARBA" id="ARBA00023242"/>
    </source>
</evidence>
<accession>W2RL00</accession>
<dbReference type="AlphaFoldDB" id="W2RL00"/>
<dbReference type="GeneID" id="19975505"/>
<feature type="region of interest" description="Disordered" evidence="6">
    <location>
        <begin position="209"/>
        <end position="269"/>
    </location>
</feature>
<comment type="subcellular location">
    <subcellularLocation>
        <location evidence="1">Nucleus</location>
    </subcellularLocation>
</comment>